<dbReference type="Proteomes" id="UP000503093">
    <property type="component" value="Segment"/>
</dbReference>
<dbReference type="RefSeq" id="YP_010059330.1">
    <property type="nucleotide sequence ID" value="NC_054725.1"/>
</dbReference>
<accession>A0A6G6XJF6</accession>
<name>A0A6G6XJF6_9CAUD</name>
<organism evidence="1 2">
    <name type="scientific">Gordonia phage Skog</name>
    <dbReference type="NCBI Taxonomy" id="2704033"/>
    <lineage>
        <taxon>Viruses</taxon>
        <taxon>Duplodnaviria</taxon>
        <taxon>Heunggongvirae</taxon>
        <taxon>Uroviricota</taxon>
        <taxon>Caudoviricetes</taxon>
        <taxon>Skogvirus</taxon>
        <taxon>Skogvirus Skog</taxon>
    </lineage>
</organism>
<dbReference type="EMBL" id="MN908687">
    <property type="protein sequence ID" value="QIG58232.1"/>
    <property type="molecule type" value="Genomic_DNA"/>
</dbReference>
<proteinExistence type="predicted"/>
<sequence length="52" mass="5883">MPDYSMSNALNKLAVQMELANKIAIASEPSFPPDLRDKLIADLRRHYNPRGI</sequence>
<protein>
    <submittedName>
        <fullName evidence="1">Uncharacterized protein</fullName>
    </submittedName>
</protein>
<evidence type="ECO:0000313" key="2">
    <source>
        <dbReference type="Proteomes" id="UP000503093"/>
    </source>
</evidence>
<keyword evidence="2" id="KW-1185">Reference proteome</keyword>
<evidence type="ECO:0000313" key="1">
    <source>
        <dbReference type="EMBL" id="QIG58232.1"/>
    </source>
</evidence>
<dbReference type="GeneID" id="64766562"/>
<gene>
    <name evidence="1" type="primary">81</name>
    <name evidence="1" type="ORF">SEA_SKOG_80</name>
</gene>
<dbReference type="KEGG" id="vg:64766562"/>
<reference evidence="1 2" key="1">
    <citation type="submission" date="2020-01" db="EMBL/GenBank/DDBJ databases">
        <authorList>
            <person name="Alvaro L.E."/>
            <person name="Baker K.N."/>
            <person name="Baxter I.S."/>
            <person name="Brown M.R."/>
            <person name="Driscoll K.D."/>
            <person name="Elrubaie J.M."/>
            <person name="Feith S.L."/>
            <person name="Indihar D.F."/>
            <person name="Knoch V.T."/>
            <person name="Koirtyohann K.M."/>
            <person name="Kratz M.A."/>
            <person name="Lear A.H."/>
            <person name="Lindblom K.E."/>
            <person name="Marcus E.R."/>
            <person name="Murphy M.E."/>
            <person name="Sensor R."/>
            <person name="Sherman S.J."/>
            <person name="Swift V.R."/>
            <person name="White K.E."/>
            <person name="Wills S.J."/>
            <person name="Gatt S.M."/>
            <person name="Lohbauer S.A."/>
            <person name="Power T.R."/>
            <person name="Rosales K.A."/>
            <person name="Sisson B.M."/>
            <person name="Isern S."/>
            <person name="Michael S.F."/>
            <person name="Sunnen C.N."/>
            <person name="Garlena R.A."/>
            <person name="Russell D.A."/>
            <person name="Pope W.H."/>
            <person name="Jacobs-Sera D."/>
            <person name="Hatfull G.F."/>
        </authorList>
    </citation>
    <scope>NUCLEOTIDE SEQUENCE [LARGE SCALE GENOMIC DNA]</scope>
</reference>